<accession>A0A0N4YJK9</accession>
<evidence type="ECO:0000313" key="3">
    <source>
        <dbReference type="WBParaSite" id="NBR_0001715901-mRNA-1"/>
    </source>
</evidence>
<name>A0A0N4YJK9_NIPBR</name>
<evidence type="ECO:0000313" key="1">
    <source>
        <dbReference type="EMBL" id="VDL80773.1"/>
    </source>
</evidence>
<sequence length="71" mass="7799">MITEVRRLWAKLHPETVGQTSRAASGNEIAVIISYSHSAGCSFRCILCDPAEESPTFRAESSLICFRNLVA</sequence>
<organism evidence="3">
    <name type="scientific">Nippostrongylus brasiliensis</name>
    <name type="common">Rat hookworm</name>
    <dbReference type="NCBI Taxonomy" id="27835"/>
    <lineage>
        <taxon>Eukaryota</taxon>
        <taxon>Metazoa</taxon>
        <taxon>Ecdysozoa</taxon>
        <taxon>Nematoda</taxon>
        <taxon>Chromadorea</taxon>
        <taxon>Rhabditida</taxon>
        <taxon>Rhabditina</taxon>
        <taxon>Rhabditomorpha</taxon>
        <taxon>Strongyloidea</taxon>
        <taxon>Heligmosomidae</taxon>
        <taxon>Nippostrongylus</taxon>
    </lineage>
</organism>
<gene>
    <name evidence="1" type="ORF">NBR_LOCUS17160</name>
</gene>
<dbReference type="AlphaFoldDB" id="A0A0N4YJK9"/>
<reference evidence="3" key="1">
    <citation type="submission" date="2017-02" db="UniProtKB">
        <authorList>
            <consortium name="WormBaseParasite"/>
        </authorList>
    </citation>
    <scope>IDENTIFICATION</scope>
</reference>
<dbReference type="EMBL" id="UYSL01022589">
    <property type="protein sequence ID" value="VDL80773.1"/>
    <property type="molecule type" value="Genomic_DNA"/>
</dbReference>
<protein>
    <submittedName>
        <fullName evidence="3">Radical SAM protein</fullName>
    </submittedName>
</protein>
<evidence type="ECO:0000313" key="2">
    <source>
        <dbReference type="Proteomes" id="UP000271162"/>
    </source>
</evidence>
<proteinExistence type="predicted"/>
<reference evidence="1 2" key="2">
    <citation type="submission" date="2018-11" db="EMBL/GenBank/DDBJ databases">
        <authorList>
            <consortium name="Pathogen Informatics"/>
        </authorList>
    </citation>
    <scope>NUCLEOTIDE SEQUENCE [LARGE SCALE GENOMIC DNA]</scope>
</reference>
<keyword evidence="2" id="KW-1185">Reference proteome</keyword>
<dbReference type="WBParaSite" id="NBR_0001715901-mRNA-1">
    <property type="protein sequence ID" value="NBR_0001715901-mRNA-1"/>
    <property type="gene ID" value="NBR_0001715901"/>
</dbReference>
<dbReference type="Proteomes" id="UP000271162">
    <property type="component" value="Unassembled WGS sequence"/>
</dbReference>